<evidence type="ECO:0000313" key="3">
    <source>
        <dbReference type="EMBL" id="MBB5913857.1"/>
    </source>
</evidence>
<evidence type="ECO:0000313" key="4">
    <source>
        <dbReference type="Proteomes" id="UP000540412"/>
    </source>
</evidence>
<proteinExistence type="predicted"/>
<name>A0A7W9PCZ7_9NOCA</name>
<protein>
    <recommendedName>
        <fullName evidence="5">Lipoprotein LppU</fullName>
    </recommendedName>
</protein>
<dbReference type="EMBL" id="JACHIT010000001">
    <property type="protein sequence ID" value="MBB5913857.1"/>
    <property type="molecule type" value="Genomic_DNA"/>
</dbReference>
<evidence type="ECO:0008006" key="5">
    <source>
        <dbReference type="Google" id="ProtNLM"/>
    </source>
</evidence>
<accession>A0A7W9PCZ7</accession>
<gene>
    <name evidence="3" type="ORF">BJY24_002724</name>
</gene>
<feature type="region of interest" description="Disordered" evidence="1">
    <location>
        <begin position="40"/>
        <end position="90"/>
    </location>
</feature>
<dbReference type="PROSITE" id="PS51257">
    <property type="entry name" value="PROKAR_LIPOPROTEIN"/>
    <property type="match status" value="1"/>
</dbReference>
<sequence length="224" mass="22923">MSRRRIHAGFTLAGFVIAAALSAACLAAAIFSLMGDDSTPAQTKAAQTGVPTSSAAAPAPQPGVSTNVPETGSAPDPAPAQVVNKDASERKDPAAIDLNVGDCVTFGGGEPAVSKSACGSSGYKVVDKADPARRCPADVDKSYNQPAPPEGHPSSLCLDVNWVVGGCMDMTTDAPKPMECGSRVPKGVRVVEIKQGTSNVNDCASGDRGFVYNQRRFVVCVASL</sequence>
<comment type="caution">
    <text evidence="3">The sequence shown here is derived from an EMBL/GenBank/DDBJ whole genome shotgun (WGS) entry which is preliminary data.</text>
</comment>
<keyword evidence="4" id="KW-1185">Reference proteome</keyword>
<dbReference type="Proteomes" id="UP000540412">
    <property type="component" value="Unassembled WGS sequence"/>
</dbReference>
<reference evidence="3 4" key="1">
    <citation type="submission" date="2020-08" db="EMBL/GenBank/DDBJ databases">
        <title>Sequencing the genomes of 1000 actinobacteria strains.</title>
        <authorList>
            <person name="Klenk H.-P."/>
        </authorList>
    </citation>
    <scope>NUCLEOTIDE SEQUENCE [LARGE SCALE GENOMIC DNA]</scope>
    <source>
        <strain evidence="3 4">DSM 43582</strain>
    </source>
</reference>
<keyword evidence="2" id="KW-0732">Signal</keyword>
<evidence type="ECO:0000256" key="1">
    <source>
        <dbReference type="SAM" id="MobiDB-lite"/>
    </source>
</evidence>
<feature type="chain" id="PRO_5038688165" description="Lipoprotein LppU" evidence="2">
    <location>
        <begin position="24"/>
        <end position="224"/>
    </location>
</feature>
<dbReference type="RefSeq" id="WP_157185323.1">
    <property type="nucleotide sequence ID" value="NZ_JACHIT010000001.1"/>
</dbReference>
<evidence type="ECO:0000256" key="2">
    <source>
        <dbReference type="SAM" id="SignalP"/>
    </source>
</evidence>
<organism evidence="3 4">
    <name type="scientific">Nocardia transvalensis</name>
    <dbReference type="NCBI Taxonomy" id="37333"/>
    <lineage>
        <taxon>Bacteria</taxon>
        <taxon>Bacillati</taxon>
        <taxon>Actinomycetota</taxon>
        <taxon>Actinomycetes</taxon>
        <taxon>Mycobacteriales</taxon>
        <taxon>Nocardiaceae</taxon>
        <taxon>Nocardia</taxon>
    </lineage>
</organism>
<feature type="compositionally biased region" description="Low complexity" evidence="1">
    <location>
        <begin position="48"/>
        <end position="64"/>
    </location>
</feature>
<dbReference type="AlphaFoldDB" id="A0A7W9PCZ7"/>
<feature type="signal peptide" evidence="2">
    <location>
        <begin position="1"/>
        <end position="23"/>
    </location>
</feature>